<dbReference type="EMBL" id="LITQ01000008">
    <property type="protein sequence ID" value="OAA94075.1"/>
    <property type="molecule type" value="Genomic_DNA"/>
</dbReference>
<dbReference type="EMBL" id="LROR01000032">
    <property type="protein sequence ID" value="OBR96637.1"/>
    <property type="molecule type" value="Genomic_DNA"/>
</dbReference>
<keyword evidence="4" id="KW-1185">Reference proteome</keyword>
<evidence type="ECO:0000313" key="2">
    <source>
        <dbReference type="EMBL" id="OBR96637.1"/>
    </source>
</evidence>
<evidence type="ECO:0000313" key="3">
    <source>
        <dbReference type="Proteomes" id="UP000077384"/>
    </source>
</evidence>
<name>A0A162JEL5_9CLOT</name>
<dbReference type="RefSeq" id="WP_063600465.1">
    <property type="nucleotide sequence ID" value="NZ_LITQ01000008.1"/>
</dbReference>
<evidence type="ECO:0000313" key="4">
    <source>
        <dbReference type="Proteomes" id="UP000093694"/>
    </source>
</evidence>
<comment type="caution">
    <text evidence="1">The sequence shown here is derived from an EMBL/GenBank/DDBJ whole genome shotgun (WGS) entry which is preliminary data.</text>
</comment>
<dbReference type="AlphaFoldDB" id="A0A162JEL5"/>
<gene>
    <name evidence="2" type="ORF">CLCOS_07990</name>
    <name evidence="1" type="ORF">WX73_03645</name>
</gene>
<evidence type="ECO:0000313" key="1">
    <source>
        <dbReference type="EMBL" id="OAA94075.1"/>
    </source>
</evidence>
<dbReference type="PATRIC" id="fig|1705578.3.peg.3638"/>
<proteinExistence type="predicted"/>
<reference evidence="2 4" key="2">
    <citation type="journal article" date="2016" name="Front. Microbiol.">
        <title>Industrial Acetogenic Biocatalysts: A Comparative Metabolic and Genomic Analysis.</title>
        <authorList>
            <person name="Bengelsdorf F."/>
            <person name="Poehlein A."/>
            <person name="Sonja S."/>
            <person name="Erz C."/>
            <person name="Hummel T."/>
            <person name="Hoffmeister S."/>
            <person name="Daniel R."/>
            <person name="Durre P."/>
        </authorList>
    </citation>
    <scope>NUCLEOTIDE SEQUENCE [LARGE SCALE GENOMIC DNA]</scope>
    <source>
        <strain evidence="2 4">PTA-10522</strain>
    </source>
</reference>
<dbReference type="Proteomes" id="UP000093694">
    <property type="component" value="Unassembled WGS sequence"/>
</dbReference>
<dbReference type="Proteomes" id="UP000077384">
    <property type="component" value="Unassembled WGS sequence"/>
</dbReference>
<protein>
    <submittedName>
        <fullName evidence="1">Uncharacterized protein</fullName>
    </submittedName>
</protein>
<accession>A0A162JEL5</accession>
<reference evidence="1 3" key="1">
    <citation type="journal article" date="2015" name="Biotechnol. Bioeng.">
        <title>Genome sequence and phenotypic characterization of Caulobacter segnis.</title>
        <authorList>
            <person name="Patel S."/>
            <person name="Fletcher B."/>
            <person name="Scott D.C."/>
            <person name="Ely B."/>
        </authorList>
    </citation>
    <scope>NUCLEOTIDE SEQUENCE [LARGE SCALE GENOMIC DNA]</scope>
    <source>
        <strain evidence="1 3">PS02</strain>
    </source>
</reference>
<organism evidence="1 3">
    <name type="scientific">Clostridium coskatii</name>
    <dbReference type="NCBI Taxonomy" id="1705578"/>
    <lineage>
        <taxon>Bacteria</taxon>
        <taxon>Bacillati</taxon>
        <taxon>Bacillota</taxon>
        <taxon>Clostridia</taxon>
        <taxon>Eubacteriales</taxon>
        <taxon>Clostridiaceae</taxon>
        <taxon>Clostridium</taxon>
    </lineage>
</organism>
<sequence length="299" mass="31456">MAEERTIQIQDDSGNVYYPQTKSSSVFMGDGKSIDSHLGDATALKTSAKDSFVNAINEVFQSGTNVKSNTISAVNSKGGNLSTSATWDDVINAIKAIAKGQGNAVESQVLGGATFSNSDGKLRTGSMSNNGAISGTITNQGQSISIPEGYTKGGSIIAKFANLIASNIKKDVNIGSIIGTLDIENLGGRKWASGSASVDYKGQYIEVTGLNFKPLVIYTYTSTSLYGVGDYGMEGYLETVYIDFSSVGVKPTKLTVLVNDGLMSNHVEFKICNIDGSTYHVDGNGFKLPSCVGNWIAIG</sequence>